<feature type="region of interest" description="Disordered" evidence="1">
    <location>
        <begin position="37"/>
        <end position="69"/>
    </location>
</feature>
<keyword evidence="2" id="KW-0472">Membrane</keyword>
<evidence type="ECO:0000313" key="3">
    <source>
        <dbReference type="EMBL" id="KIW71489.1"/>
    </source>
</evidence>
<dbReference type="Proteomes" id="UP000054266">
    <property type="component" value="Unassembled WGS sequence"/>
</dbReference>
<dbReference type="EMBL" id="KN846957">
    <property type="protein sequence ID" value="KIW71489.1"/>
    <property type="molecule type" value="Genomic_DNA"/>
</dbReference>
<name>A0A0D2GGW8_9EURO</name>
<feature type="transmembrane region" description="Helical" evidence="2">
    <location>
        <begin position="147"/>
        <end position="170"/>
    </location>
</feature>
<dbReference type="STRING" id="5601.A0A0D2GGW8"/>
<evidence type="ECO:0000313" key="4">
    <source>
        <dbReference type="Proteomes" id="UP000054266"/>
    </source>
</evidence>
<protein>
    <submittedName>
        <fullName evidence="3">Uncharacterized protein</fullName>
    </submittedName>
</protein>
<feature type="transmembrane region" description="Helical" evidence="2">
    <location>
        <begin position="113"/>
        <end position="135"/>
    </location>
</feature>
<keyword evidence="4" id="KW-1185">Reference proteome</keyword>
<dbReference type="HOGENOM" id="CLU_086724_0_0_1"/>
<reference evidence="3 4" key="1">
    <citation type="submission" date="2015-01" db="EMBL/GenBank/DDBJ databases">
        <title>The Genome Sequence of Capronia semiimmersa CBS27337.</title>
        <authorList>
            <consortium name="The Broad Institute Genomics Platform"/>
            <person name="Cuomo C."/>
            <person name="de Hoog S."/>
            <person name="Gorbushina A."/>
            <person name="Stielow B."/>
            <person name="Teixiera M."/>
            <person name="Abouelleil A."/>
            <person name="Chapman S.B."/>
            <person name="Priest M."/>
            <person name="Young S.K."/>
            <person name="Wortman J."/>
            <person name="Nusbaum C."/>
            <person name="Birren B."/>
        </authorList>
    </citation>
    <scope>NUCLEOTIDE SEQUENCE [LARGE SCALE GENOMIC DNA]</scope>
    <source>
        <strain evidence="3 4">CBS 27337</strain>
    </source>
</reference>
<keyword evidence="2" id="KW-1133">Transmembrane helix</keyword>
<accession>A0A0D2GGW8</accession>
<proteinExistence type="predicted"/>
<evidence type="ECO:0000256" key="1">
    <source>
        <dbReference type="SAM" id="MobiDB-lite"/>
    </source>
</evidence>
<organism evidence="3 4">
    <name type="scientific">Phialophora macrospora</name>
    <dbReference type="NCBI Taxonomy" id="1851006"/>
    <lineage>
        <taxon>Eukaryota</taxon>
        <taxon>Fungi</taxon>
        <taxon>Dikarya</taxon>
        <taxon>Ascomycota</taxon>
        <taxon>Pezizomycotina</taxon>
        <taxon>Eurotiomycetes</taxon>
        <taxon>Chaetothyriomycetidae</taxon>
        <taxon>Chaetothyriales</taxon>
        <taxon>Herpotrichiellaceae</taxon>
        <taxon>Phialophora</taxon>
    </lineage>
</organism>
<dbReference type="AlphaFoldDB" id="A0A0D2GGW8"/>
<feature type="compositionally biased region" description="Polar residues" evidence="1">
    <location>
        <begin position="37"/>
        <end position="48"/>
    </location>
</feature>
<sequence length="310" mass="34656">MAAVSNSIRPLLRLRAPPSCLSCRYYAGSAFATAKSNSKQTNNVSQLPVSKPSRPKLQGHTQPPKIQRSSIPALDATGSRLNELPPELAKKQWYAQKLYDSGQTAIYRPPSHFGIYAASWLMGGSAVTIAGFLAYANLWAWEGDTGLHWIVPTAHRCGIIVFSAIGWLIIMRSLRIIKSIDLVSVDGLVKMAVQVRRPLPFLRPKEYIIAPYHFQMDQKFVTQMEYPEFMRDDEETPDPSTPPSRSLLSRVGRAISQAVYYPFASTRRLMTLEGFMWVSFEGANGKMKLDTQGLFLNGAKDLIEMGTIQR</sequence>
<gene>
    <name evidence="3" type="ORF">PV04_03647</name>
</gene>
<keyword evidence="2" id="KW-0812">Transmembrane</keyword>
<evidence type="ECO:0000256" key="2">
    <source>
        <dbReference type="SAM" id="Phobius"/>
    </source>
</evidence>